<keyword evidence="3" id="KW-1185">Reference proteome</keyword>
<protein>
    <submittedName>
        <fullName evidence="2">Uncharacterized protein</fullName>
    </submittedName>
</protein>
<evidence type="ECO:0000256" key="1">
    <source>
        <dbReference type="SAM" id="MobiDB-lite"/>
    </source>
</evidence>
<organism evidence="2 3">
    <name type="scientific">Neoarthrinium moseri</name>
    <dbReference type="NCBI Taxonomy" id="1658444"/>
    <lineage>
        <taxon>Eukaryota</taxon>
        <taxon>Fungi</taxon>
        <taxon>Dikarya</taxon>
        <taxon>Ascomycota</taxon>
        <taxon>Pezizomycotina</taxon>
        <taxon>Sordariomycetes</taxon>
        <taxon>Xylariomycetidae</taxon>
        <taxon>Amphisphaeriales</taxon>
        <taxon>Apiosporaceae</taxon>
        <taxon>Neoarthrinium</taxon>
    </lineage>
</organism>
<dbReference type="Pfam" id="PF13650">
    <property type="entry name" value="Asp_protease_2"/>
    <property type="match status" value="1"/>
</dbReference>
<sequence>MASNDENFKQQNGFTEEDLEKYKQSLREHNLVLYYAARTNGLPRNNMEEKMEEYLKRKEQEQNWAKNKKWMIISPLHTTAECAVEAQFDTGADANFITEGMVQDRGLKKSRLSLAQKVNTAVGEFVCDYEVMVNWRGRDRAYGRIHFFVLPDGARIDKPLIGNDWAETYWEMLLDEPPKDTVYYTALKKEKAKERIDGAELRAVVQGDQSRLRHNKETYEQKQGSQAQGSSSGQEATQRKQAKR</sequence>
<dbReference type="EMBL" id="JAFIMR010000003">
    <property type="protein sequence ID" value="KAI1880046.1"/>
    <property type="molecule type" value="Genomic_DNA"/>
</dbReference>
<evidence type="ECO:0000313" key="3">
    <source>
        <dbReference type="Proteomes" id="UP000829685"/>
    </source>
</evidence>
<dbReference type="AlphaFoldDB" id="A0A9P9WVZ1"/>
<gene>
    <name evidence="2" type="ORF">JX265_001667</name>
</gene>
<feature type="region of interest" description="Disordered" evidence="1">
    <location>
        <begin position="207"/>
        <end position="244"/>
    </location>
</feature>
<dbReference type="InterPro" id="IPR021109">
    <property type="entry name" value="Peptidase_aspartic_dom_sf"/>
</dbReference>
<dbReference type="Gene3D" id="2.40.70.10">
    <property type="entry name" value="Acid Proteases"/>
    <property type="match status" value="1"/>
</dbReference>
<proteinExistence type="predicted"/>
<accession>A0A9P9WVZ1</accession>
<name>A0A9P9WVZ1_9PEZI</name>
<evidence type="ECO:0000313" key="2">
    <source>
        <dbReference type="EMBL" id="KAI1880046.1"/>
    </source>
</evidence>
<reference evidence="2" key="1">
    <citation type="submission" date="2021-03" db="EMBL/GenBank/DDBJ databases">
        <title>Revisited historic fungal species revealed as producer of novel bioactive compounds through whole genome sequencing and comparative genomics.</title>
        <authorList>
            <person name="Vignolle G.A."/>
            <person name="Hochenegger N."/>
            <person name="Mach R.L."/>
            <person name="Mach-Aigner A.R."/>
            <person name="Javad Rahimi M."/>
            <person name="Salim K.A."/>
            <person name="Chan C.M."/>
            <person name="Lim L.B.L."/>
            <person name="Cai F."/>
            <person name="Druzhinina I.S."/>
            <person name="U'Ren J.M."/>
            <person name="Derntl C."/>
        </authorList>
    </citation>
    <scope>NUCLEOTIDE SEQUENCE</scope>
    <source>
        <strain evidence="2">TUCIM 5799</strain>
    </source>
</reference>
<dbReference type="Proteomes" id="UP000829685">
    <property type="component" value="Unassembled WGS sequence"/>
</dbReference>
<dbReference type="OrthoDB" id="5243399at2759"/>
<comment type="caution">
    <text evidence="2">The sequence shown here is derived from an EMBL/GenBank/DDBJ whole genome shotgun (WGS) entry which is preliminary data.</text>
</comment>
<dbReference type="SUPFAM" id="SSF50630">
    <property type="entry name" value="Acid proteases"/>
    <property type="match status" value="1"/>
</dbReference>
<dbReference type="CDD" id="cd00303">
    <property type="entry name" value="retropepsin_like"/>
    <property type="match status" value="1"/>
</dbReference>
<feature type="compositionally biased region" description="Low complexity" evidence="1">
    <location>
        <begin position="223"/>
        <end position="234"/>
    </location>
</feature>